<protein>
    <recommendedName>
        <fullName evidence="4">Low temperature-induced protein</fullName>
    </recommendedName>
</protein>
<evidence type="ECO:0000313" key="2">
    <source>
        <dbReference type="EMBL" id="GGR18817.1"/>
    </source>
</evidence>
<dbReference type="Proteomes" id="UP000603865">
    <property type="component" value="Unassembled WGS sequence"/>
</dbReference>
<evidence type="ECO:0000256" key="1">
    <source>
        <dbReference type="SAM" id="MobiDB-lite"/>
    </source>
</evidence>
<keyword evidence="3" id="KW-1185">Reference proteome</keyword>
<dbReference type="RefSeq" id="WP_189091733.1">
    <property type="nucleotide sequence ID" value="NZ_BMQL01000022.1"/>
</dbReference>
<evidence type="ECO:0008006" key="4">
    <source>
        <dbReference type="Google" id="ProtNLM"/>
    </source>
</evidence>
<evidence type="ECO:0000313" key="3">
    <source>
        <dbReference type="Proteomes" id="UP000603865"/>
    </source>
</evidence>
<accession>A0A918F8E3</accession>
<feature type="region of interest" description="Disordered" evidence="1">
    <location>
        <begin position="28"/>
        <end position="59"/>
    </location>
</feature>
<proteinExistence type="predicted"/>
<gene>
    <name evidence="2" type="ORF">GCM10008957_34330</name>
</gene>
<name>A0A918F8E3_9DEIO</name>
<comment type="caution">
    <text evidence="2">The sequence shown here is derived from an EMBL/GenBank/DDBJ whole genome shotgun (WGS) entry which is preliminary data.</text>
</comment>
<sequence>MKHILFPTVDAADSFIADMQQQGVAQLDSGSATVQRRGMATGTGSMASSGTDANYATPADDQRVAEEAGEGAVKGTGVGAVVGAAAGALTTAGVLGTAAATAATVATGGLALPVILGMAAAGAGVGAAVGAAGGAAGAEDGNMGGGRYPSSYEVDDGHYDQISQTLDAGGRAVAVEDSIPSAALEATMQRYGGHFV</sequence>
<reference evidence="2" key="2">
    <citation type="submission" date="2020-09" db="EMBL/GenBank/DDBJ databases">
        <authorList>
            <person name="Sun Q."/>
            <person name="Ohkuma M."/>
        </authorList>
    </citation>
    <scope>NUCLEOTIDE SEQUENCE</scope>
    <source>
        <strain evidence="2">JCM 31311</strain>
    </source>
</reference>
<reference evidence="2" key="1">
    <citation type="journal article" date="2014" name="Int. J. Syst. Evol. Microbiol.">
        <title>Complete genome sequence of Corynebacterium casei LMG S-19264T (=DSM 44701T), isolated from a smear-ripened cheese.</title>
        <authorList>
            <consortium name="US DOE Joint Genome Institute (JGI-PGF)"/>
            <person name="Walter F."/>
            <person name="Albersmeier A."/>
            <person name="Kalinowski J."/>
            <person name="Ruckert C."/>
        </authorList>
    </citation>
    <scope>NUCLEOTIDE SEQUENCE</scope>
    <source>
        <strain evidence="2">JCM 31311</strain>
    </source>
</reference>
<dbReference type="EMBL" id="BMQL01000022">
    <property type="protein sequence ID" value="GGR18817.1"/>
    <property type="molecule type" value="Genomic_DNA"/>
</dbReference>
<dbReference type="AlphaFoldDB" id="A0A918F8E3"/>
<feature type="compositionally biased region" description="Polar residues" evidence="1">
    <location>
        <begin position="42"/>
        <end position="54"/>
    </location>
</feature>
<organism evidence="2 3">
    <name type="scientific">Deinococcus ruber</name>
    <dbReference type="NCBI Taxonomy" id="1848197"/>
    <lineage>
        <taxon>Bacteria</taxon>
        <taxon>Thermotogati</taxon>
        <taxon>Deinococcota</taxon>
        <taxon>Deinococci</taxon>
        <taxon>Deinococcales</taxon>
        <taxon>Deinococcaceae</taxon>
        <taxon>Deinococcus</taxon>
    </lineage>
</organism>